<feature type="transmembrane region" description="Helical" evidence="5">
    <location>
        <begin position="117"/>
        <end position="136"/>
    </location>
</feature>
<dbReference type="PhylomeDB" id="Q979U5"/>
<sequence>MIHENKIYDHVVNYSMGDLNSASTDANISYSENQDRKLRKALSTWDLLMLSVGGIIGSGWLFAAYAASVLSGPASILAWVLGGIIVIFIALVYAELGAMIPRSGAIVRYGHLSHGSFAGFLFGWAYFLSAVSVPAIEAEAVVTYAASYVTKPALIANGIMTVFGTLIAMLLMIAFFFLNYAGIHLMGKTNQGITWIKVIIPVITVIVLIAVHFNPSEIVPPNGFLPYGWAPVFAAISSTGIVFSYFGFRQAIDYGGEAKNPQRSIPIATIGSVLIGILLYSLLQVVFVGGIDWSKMGLEPGQWTLLNAYATAAHASTEHPLAYQLMNAPFATIALSAGLVWLTYTLYASAYIAPSGTLNVYLGTSTRTLYGMAVNGHLPKIFAKVADRNKIPVIPLITTLLVGFLFFLPFPSWYKMVGFISGATVFTYIVGGAALMNLRKQAPELKRPFKLWSANVLAPIAFILASEAVYWTGWPTTLYLAIAIFLGLVLYGALVGLHKIEQTFDKKNVKAGLWVPVFIVILTILSYLGEYGGINVLHFPLDLIVVAIASAIIYVWAIKSGIKTEEIAAMIANEDQYV</sequence>
<gene>
    <name evidence="6" type="ORF">TVG1089346</name>
</gene>
<feature type="transmembrane region" description="Helical" evidence="5">
    <location>
        <begin position="76"/>
        <end position="96"/>
    </location>
</feature>
<evidence type="ECO:0000256" key="1">
    <source>
        <dbReference type="ARBA" id="ARBA00004141"/>
    </source>
</evidence>
<keyword evidence="3 5" id="KW-1133">Transmembrane helix</keyword>
<dbReference type="PANTHER" id="PTHR47547:SF1">
    <property type="entry name" value="ASPARTATE-PROTON SYMPORTER"/>
    <property type="match status" value="1"/>
</dbReference>
<dbReference type="InterPro" id="IPR052962">
    <property type="entry name" value="AA_Transporter_AGT"/>
</dbReference>
<feature type="transmembrane region" description="Helical" evidence="5">
    <location>
        <begin position="156"/>
        <end position="181"/>
    </location>
</feature>
<feature type="transmembrane region" description="Helical" evidence="5">
    <location>
        <begin position="449"/>
        <end position="471"/>
    </location>
</feature>
<proteinExistence type="predicted"/>
<evidence type="ECO:0000313" key="6">
    <source>
        <dbReference type="EMBL" id="BAB60207.1"/>
    </source>
</evidence>
<feature type="transmembrane region" description="Helical" evidence="5">
    <location>
        <begin position="193"/>
        <end position="213"/>
    </location>
</feature>
<dbReference type="Gene3D" id="1.20.1740.10">
    <property type="entry name" value="Amino acid/polyamine transporter I"/>
    <property type="match status" value="1"/>
</dbReference>
<keyword evidence="4 5" id="KW-0472">Membrane</keyword>
<evidence type="ECO:0000256" key="2">
    <source>
        <dbReference type="ARBA" id="ARBA00022692"/>
    </source>
</evidence>
<feature type="transmembrane region" description="Helical" evidence="5">
    <location>
        <begin position="534"/>
        <end position="557"/>
    </location>
</feature>
<comment type="subcellular location">
    <subcellularLocation>
        <location evidence="1">Membrane</location>
        <topology evidence="1">Multi-pass membrane protein</topology>
    </subcellularLocation>
</comment>
<feature type="transmembrane region" description="Helical" evidence="5">
    <location>
        <begin position="267"/>
        <end position="291"/>
    </location>
</feature>
<dbReference type="STRING" id="273116.gene:9381860"/>
<dbReference type="InterPro" id="IPR002293">
    <property type="entry name" value="AA/rel_permease1"/>
</dbReference>
<reference evidence="6 7" key="1">
    <citation type="journal article" date="1999" name="Proc. Jpn. Acad.">
        <title>Determination of the complete genomic DNA sequence of Thermoplasma volvanium GSS1.</title>
        <authorList>
            <person name="Kawashima T."/>
            <person name="Yamamoto Y."/>
            <person name="Aramaki H."/>
            <person name="Nunoshiba T."/>
            <person name="Kawamoto T."/>
            <person name="Watanabe K."/>
            <person name="Yamazaki M."/>
            <person name="Kanehori K."/>
            <person name="Amano N."/>
            <person name="Ohya Y."/>
            <person name="Makino K."/>
            <person name="Suzuki M."/>
        </authorList>
    </citation>
    <scope>NUCLEOTIDE SEQUENCE [LARGE SCALE GENOMIC DNA]</scope>
    <source>
        <strain evidence="7">ATCC 51530 / DSM 4299 / JCM 9571 / NBRC 15438 / GSS1</strain>
    </source>
</reference>
<dbReference type="PIRSF" id="PIRSF006060">
    <property type="entry name" value="AA_transporter"/>
    <property type="match status" value="1"/>
</dbReference>
<reference evidence="6 7" key="2">
    <citation type="journal article" date="2000" name="Proc. Natl. Acad. Sci. U.S.A.">
        <title>Archaeal adaptation to higher temperatures revealed by genomic sequence of Thermoplasma volcanium.</title>
        <authorList>
            <person name="Kawashima T."/>
            <person name="Amano N."/>
            <person name="Koike H."/>
            <person name="Makino S."/>
            <person name="Higuchi S."/>
            <person name="Kawashima-Ohya Y."/>
            <person name="Watanabe K."/>
            <person name="Yamazaki M."/>
            <person name="Kanehori K."/>
            <person name="Kawamoto T."/>
            <person name="Nunoshiba T."/>
            <person name="Yamamoto Y."/>
            <person name="Aramaki H."/>
            <person name="Makino K."/>
            <person name="Suzuki M."/>
        </authorList>
    </citation>
    <scope>NUCLEOTIDE SEQUENCE [LARGE SCALE GENOMIC DNA]</scope>
    <source>
        <strain evidence="7">ATCC 51530 / DSM 4299 / JCM 9571 / NBRC 15438 / GSS1</strain>
    </source>
</reference>
<feature type="transmembrane region" description="Helical" evidence="5">
    <location>
        <begin position="47"/>
        <end position="70"/>
    </location>
</feature>
<keyword evidence="2 5" id="KW-0812">Transmembrane</keyword>
<evidence type="ECO:0000256" key="5">
    <source>
        <dbReference type="SAM" id="Phobius"/>
    </source>
</evidence>
<organism evidence="6 7">
    <name type="scientific">Thermoplasma volcanium (strain ATCC 51530 / DSM 4299 / JCM 9571 / NBRC 15438 / GSS1)</name>
    <dbReference type="NCBI Taxonomy" id="273116"/>
    <lineage>
        <taxon>Archaea</taxon>
        <taxon>Methanobacteriati</taxon>
        <taxon>Thermoplasmatota</taxon>
        <taxon>Thermoplasmata</taxon>
        <taxon>Thermoplasmatales</taxon>
        <taxon>Thermoplasmataceae</taxon>
        <taxon>Thermoplasma</taxon>
    </lineage>
</organism>
<dbReference type="AlphaFoldDB" id="Q979U5"/>
<dbReference type="Proteomes" id="UP000001017">
    <property type="component" value="Chromosome"/>
</dbReference>
<feature type="transmembrane region" description="Helical" evidence="5">
    <location>
        <begin position="416"/>
        <end position="437"/>
    </location>
</feature>
<dbReference type="EMBL" id="BA000011">
    <property type="protein sequence ID" value="BAB60207.1"/>
    <property type="molecule type" value="Genomic_DNA"/>
</dbReference>
<feature type="transmembrane region" description="Helical" evidence="5">
    <location>
        <begin position="391"/>
        <end position="410"/>
    </location>
</feature>
<dbReference type="Pfam" id="PF13520">
    <property type="entry name" value="AA_permease_2"/>
    <property type="match status" value="1"/>
</dbReference>
<feature type="transmembrane region" description="Helical" evidence="5">
    <location>
        <begin position="328"/>
        <end position="347"/>
    </location>
</feature>
<feature type="transmembrane region" description="Helical" evidence="5">
    <location>
        <begin position="225"/>
        <end position="246"/>
    </location>
</feature>
<evidence type="ECO:0000256" key="4">
    <source>
        <dbReference type="ARBA" id="ARBA00023136"/>
    </source>
</evidence>
<dbReference type="GO" id="GO:0022857">
    <property type="term" value="F:transmembrane transporter activity"/>
    <property type="evidence" value="ECO:0007669"/>
    <property type="project" value="InterPro"/>
</dbReference>
<dbReference type="GO" id="GO:0016020">
    <property type="term" value="C:membrane"/>
    <property type="evidence" value="ECO:0007669"/>
    <property type="project" value="UniProtKB-SubCell"/>
</dbReference>
<evidence type="ECO:0000256" key="3">
    <source>
        <dbReference type="ARBA" id="ARBA00022989"/>
    </source>
</evidence>
<dbReference type="HOGENOM" id="CLU_007946_16_0_2"/>
<evidence type="ECO:0000313" key="7">
    <source>
        <dbReference type="Proteomes" id="UP000001017"/>
    </source>
</evidence>
<accession>Q979U5</accession>
<name>Q979U5_THEVO</name>
<protein>
    <submittedName>
        <fullName evidence="6">Amino acid transporter</fullName>
    </submittedName>
</protein>
<dbReference type="KEGG" id="tvo:TVG1089346"/>
<dbReference type="PANTHER" id="PTHR47547">
    <property type="match status" value="1"/>
</dbReference>
<feature type="transmembrane region" description="Helical" evidence="5">
    <location>
        <begin position="509"/>
        <end position="528"/>
    </location>
</feature>
<dbReference type="PaxDb" id="273116-14325303"/>
<dbReference type="eggNOG" id="arCOG00009">
    <property type="taxonomic scope" value="Archaea"/>
</dbReference>
<keyword evidence="7" id="KW-1185">Reference proteome</keyword>
<feature type="transmembrane region" description="Helical" evidence="5">
    <location>
        <begin position="477"/>
        <end position="497"/>
    </location>
</feature>